<dbReference type="Proteomes" id="UP000178659">
    <property type="component" value="Unassembled WGS sequence"/>
</dbReference>
<dbReference type="SUPFAM" id="SSF47598">
    <property type="entry name" value="Ribbon-helix-helix"/>
    <property type="match status" value="1"/>
</dbReference>
<gene>
    <name evidence="1" type="ORF">A3A77_00250</name>
</gene>
<dbReference type="InterPro" id="IPR013321">
    <property type="entry name" value="Arc_rbn_hlx_hlx"/>
</dbReference>
<dbReference type="Gene3D" id="1.10.1220.10">
    <property type="entry name" value="Met repressor-like"/>
    <property type="match status" value="1"/>
</dbReference>
<comment type="caution">
    <text evidence="1">The sequence shown here is derived from an EMBL/GenBank/DDBJ whole genome shotgun (WGS) entry which is preliminary data.</text>
</comment>
<evidence type="ECO:0008006" key="3">
    <source>
        <dbReference type="Google" id="ProtNLM"/>
    </source>
</evidence>
<proteinExistence type="predicted"/>
<protein>
    <recommendedName>
        <fullName evidence="3">Ribbon-helix-helix protein CopG domain-containing protein</fullName>
    </recommendedName>
</protein>
<accession>A0A1G1VBA5</accession>
<dbReference type="GO" id="GO:0006355">
    <property type="term" value="P:regulation of DNA-templated transcription"/>
    <property type="evidence" value="ECO:0007669"/>
    <property type="project" value="InterPro"/>
</dbReference>
<evidence type="ECO:0000313" key="2">
    <source>
        <dbReference type="Proteomes" id="UP000178659"/>
    </source>
</evidence>
<dbReference type="InterPro" id="IPR010985">
    <property type="entry name" value="Ribbon_hlx_hlx"/>
</dbReference>
<dbReference type="AlphaFoldDB" id="A0A1G1VBA5"/>
<dbReference type="EMBL" id="MHCC01000025">
    <property type="protein sequence ID" value="OGY12708.1"/>
    <property type="molecule type" value="Genomic_DNA"/>
</dbReference>
<name>A0A1G1VBA5_9BACT</name>
<dbReference type="CDD" id="cd21631">
    <property type="entry name" value="RHH_CopG_NikR-like"/>
    <property type="match status" value="1"/>
</dbReference>
<reference evidence="1 2" key="1">
    <citation type="journal article" date="2016" name="Nat. Commun.">
        <title>Thousands of microbial genomes shed light on interconnected biogeochemical processes in an aquifer system.</title>
        <authorList>
            <person name="Anantharaman K."/>
            <person name="Brown C.T."/>
            <person name="Hug L.A."/>
            <person name="Sharon I."/>
            <person name="Castelle C.J."/>
            <person name="Probst A.J."/>
            <person name="Thomas B.C."/>
            <person name="Singh A."/>
            <person name="Wilkins M.J."/>
            <person name="Karaoz U."/>
            <person name="Brodie E.L."/>
            <person name="Williams K.H."/>
            <person name="Hubbard S.S."/>
            <person name="Banfield J.F."/>
        </authorList>
    </citation>
    <scope>NUCLEOTIDE SEQUENCE [LARGE SCALE GENOMIC DNA]</scope>
</reference>
<evidence type="ECO:0000313" key="1">
    <source>
        <dbReference type="EMBL" id="OGY12708.1"/>
    </source>
</evidence>
<organism evidence="1 2">
    <name type="scientific">Candidatus Blackburnbacteria bacterium RIFCSPLOWO2_01_FULL_40_20</name>
    <dbReference type="NCBI Taxonomy" id="1797519"/>
    <lineage>
        <taxon>Bacteria</taxon>
        <taxon>Candidatus Blackburniibacteriota</taxon>
    </lineage>
</organism>
<sequence>MQRVSVYIPEDTRKRINFIAKAKSKAESEIIRNALEEGLERIYPKSASAQALLDFSKKAEKIPTPPGSPTDVSVNHDYYAWGGKKKKHD</sequence>